<dbReference type="Proteomes" id="UP000077755">
    <property type="component" value="Chromosome 5"/>
</dbReference>
<gene>
    <name evidence="1" type="ORF">DCAR_0518522</name>
</gene>
<accession>A0A164XAT2</accession>
<evidence type="ECO:0000313" key="1">
    <source>
        <dbReference type="EMBL" id="WOG99174.1"/>
    </source>
</evidence>
<evidence type="ECO:0000313" key="2">
    <source>
        <dbReference type="Proteomes" id="UP000077755"/>
    </source>
</evidence>
<dbReference type="EMBL" id="CP093347">
    <property type="protein sequence ID" value="WOG99174.1"/>
    <property type="molecule type" value="Genomic_DNA"/>
</dbReference>
<proteinExistence type="predicted"/>
<dbReference type="Gramene" id="KZM92931">
    <property type="protein sequence ID" value="KZM92931"/>
    <property type="gene ID" value="DCAR_016176"/>
</dbReference>
<protein>
    <submittedName>
        <fullName evidence="1">Uncharacterized protein</fullName>
    </submittedName>
</protein>
<reference evidence="1" key="1">
    <citation type="journal article" date="2016" name="Nat. Genet.">
        <title>A high-quality carrot genome assembly provides new insights into carotenoid accumulation and asterid genome evolution.</title>
        <authorList>
            <person name="Iorizzo M."/>
            <person name="Ellison S."/>
            <person name="Senalik D."/>
            <person name="Zeng P."/>
            <person name="Satapoomin P."/>
            <person name="Huang J."/>
            <person name="Bowman M."/>
            <person name="Iovene M."/>
            <person name="Sanseverino W."/>
            <person name="Cavagnaro P."/>
            <person name="Yildiz M."/>
            <person name="Macko-Podgorni A."/>
            <person name="Moranska E."/>
            <person name="Grzebelus E."/>
            <person name="Grzebelus D."/>
            <person name="Ashrafi H."/>
            <person name="Zheng Z."/>
            <person name="Cheng S."/>
            <person name="Spooner D."/>
            <person name="Van Deynze A."/>
            <person name="Simon P."/>
        </authorList>
    </citation>
    <scope>NUCLEOTIDE SEQUENCE</scope>
    <source>
        <tissue evidence="1">Leaf</tissue>
    </source>
</reference>
<keyword evidence="2" id="KW-1185">Reference proteome</keyword>
<sequence length="98" mass="11032">MHIKQELHTLYCSWYFVREGVPSFIFNTILAEGFMSVYIPCATQKPQVPAGAHSSRSRQVEAECLINEELNETASTSSGATDTDIDKEMESRLFKVDV</sequence>
<name>A0A164XAT2_DAUCS</name>
<organism evidence="1 2">
    <name type="scientific">Daucus carota subsp. sativus</name>
    <name type="common">Carrot</name>
    <dbReference type="NCBI Taxonomy" id="79200"/>
    <lineage>
        <taxon>Eukaryota</taxon>
        <taxon>Viridiplantae</taxon>
        <taxon>Streptophyta</taxon>
        <taxon>Embryophyta</taxon>
        <taxon>Tracheophyta</taxon>
        <taxon>Spermatophyta</taxon>
        <taxon>Magnoliopsida</taxon>
        <taxon>eudicotyledons</taxon>
        <taxon>Gunneridae</taxon>
        <taxon>Pentapetalae</taxon>
        <taxon>asterids</taxon>
        <taxon>campanulids</taxon>
        <taxon>Apiales</taxon>
        <taxon>Apiaceae</taxon>
        <taxon>Apioideae</taxon>
        <taxon>Scandiceae</taxon>
        <taxon>Daucinae</taxon>
        <taxon>Daucus</taxon>
        <taxon>Daucus sect. Daucus</taxon>
    </lineage>
</organism>
<reference evidence="1" key="2">
    <citation type="submission" date="2022-03" db="EMBL/GenBank/DDBJ databases">
        <title>Draft title - Genomic analysis of global carrot germplasm unveils the trajectory of domestication and the origin of high carotenoid orange carrot.</title>
        <authorList>
            <person name="Iorizzo M."/>
            <person name="Ellison S."/>
            <person name="Senalik D."/>
            <person name="Macko-Podgorni A."/>
            <person name="Grzebelus D."/>
            <person name="Bostan H."/>
            <person name="Rolling W."/>
            <person name="Curaba J."/>
            <person name="Simon P."/>
        </authorList>
    </citation>
    <scope>NUCLEOTIDE SEQUENCE</scope>
    <source>
        <tissue evidence="1">Leaf</tissue>
    </source>
</reference>
<dbReference type="AlphaFoldDB" id="A0A164XAT2"/>